<organism evidence="2 3">
    <name type="scientific">Actinoalloteichus hoggarensis</name>
    <dbReference type="NCBI Taxonomy" id="1470176"/>
    <lineage>
        <taxon>Bacteria</taxon>
        <taxon>Bacillati</taxon>
        <taxon>Actinomycetota</taxon>
        <taxon>Actinomycetes</taxon>
        <taxon>Pseudonocardiales</taxon>
        <taxon>Pseudonocardiaceae</taxon>
        <taxon>Actinoalloteichus</taxon>
    </lineage>
</organism>
<name>A0A221W5Q4_9PSEU</name>
<dbReference type="Gene3D" id="3.10.450.50">
    <property type="match status" value="1"/>
</dbReference>
<protein>
    <recommendedName>
        <fullName evidence="1">SnoaL-like domain-containing protein</fullName>
    </recommendedName>
</protein>
<dbReference type="EMBL" id="CP022521">
    <property type="protein sequence ID" value="ASO21240.1"/>
    <property type="molecule type" value="Genomic_DNA"/>
</dbReference>
<dbReference type="AlphaFoldDB" id="A0A221W5Q4"/>
<proteinExistence type="predicted"/>
<evidence type="ECO:0000313" key="3">
    <source>
        <dbReference type="Proteomes" id="UP000204221"/>
    </source>
</evidence>
<dbReference type="OrthoDB" id="2887901at2"/>
<keyword evidence="3" id="KW-1185">Reference proteome</keyword>
<dbReference type="SUPFAM" id="SSF54427">
    <property type="entry name" value="NTF2-like"/>
    <property type="match status" value="1"/>
</dbReference>
<dbReference type="KEGG" id="ahg:AHOG_18075"/>
<dbReference type="RefSeq" id="WP_093942438.1">
    <property type="nucleotide sequence ID" value="NZ_CP022521.1"/>
</dbReference>
<evidence type="ECO:0000259" key="1">
    <source>
        <dbReference type="Pfam" id="PF13577"/>
    </source>
</evidence>
<reference evidence="2 3" key="1">
    <citation type="submission" date="2017-07" db="EMBL/GenBank/DDBJ databases">
        <title>Complete genome sequence of Actinoalloteichus hoggarensis DSM 45943, type strain of Actinoalloteichus hoggarensis.</title>
        <authorList>
            <person name="Ruckert C."/>
            <person name="Nouioui I."/>
            <person name="Willmese J."/>
            <person name="van Wezel G."/>
            <person name="Klenk H.-P."/>
            <person name="Kalinowski J."/>
            <person name="Zotchev S.B."/>
        </authorList>
    </citation>
    <scope>NUCLEOTIDE SEQUENCE [LARGE SCALE GENOMIC DNA]</scope>
    <source>
        <strain evidence="2 3">DSM 45943</strain>
    </source>
</reference>
<gene>
    <name evidence="2" type="ORF">AHOG_18075</name>
</gene>
<evidence type="ECO:0000313" key="2">
    <source>
        <dbReference type="EMBL" id="ASO21240.1"/>
    </source>
</evidence>
<sequence>MTTTPDRQQDVDALDGLLQRQVDSWARDGAAFADTFTEEADFVAVDGSHLRSRAEIAESLQEGFDGFMAGTRMSQARERTIRFPLPDVAVVVTSGVCVLRPGEQECAPEALSIQTRHAVKRDGRWLFTTFHNSRMHFSHD</sequence>
<dbReference type="Proteomes" id="UP000204221">
    <property type="component" value="Chromosome"/>
</dbReference>
<feature type="domain" description="SnoaL-like" evidence="1">
    <location>
        <begin position="27"/>
        <end position="130"/>
    </location>
</feature>
<dbReference type="InterPro" id="IPR037401">
    <property type="entry name" value="SnoaL-like"/>
</dbReference>
<dbReference type="InterPro" id="IPR011944">
    <property type="entry name" value="Steroid_delta5-4_isomerase"/>
</dbReference>
<dbReference type="NCBIfam" id="TIGR02246">
    <property type="entry name" value="SgcJ/EcaC family oxidoreductase"/>
    <property type="match status" value="1"/>
</dbReference>
<accession>A0A221W5Q4</accession>
<dbReference type="Pfam" id="PF13577">
    <property type="entry name" value="SnoaL_4"/>
    <property type="match status" value="1"/>
</dbReference>
<dbReference type="InterPro" id="IPR032710">
    <property type="entry name" value="NTF2-like_dom_sf"/>
</dbReference>